<evidence type="ECO:0000313" key="2">
    <source>
        <dbReference type="EMBL" id="MCP1673771.1"/>
    </source>
</evidence>
<gene>
    <name evidence="2" type="ORF">J2T57_000870</name>
</gene>
<accession>A0AAE3G182</accession>
<dbReference type="Proteomes" id="UP001205843">
    <property type="component" value="Unassembled WGS sequence"/>
</dbReference>
<comment type="caution">
    <text evidence="2">The sequence shown here is derived from an EMBL/GenBank/DDBJ whole genome shotgun (WGS) entry which is preliminary data.</text>
</comment>
<dbReference type="SUPFAM" id="SSF110087">
    <property type="entry name" value="DR1885-like metal-binding protein"/>
    <property type="match status" value="1"/>
</dbReference>
<protein>
    <submittedName>
        <fullName evidence="2">Copper(I)-binding protein</fullName>
    </submittedName>
</protein>
<dbReference type="PANTHER" id="PTHR36302:SF1">
    <property type="entry name" value="COPPER CHAPERONE PCU(A)C"/>
    <property type="match status" value="1"/>
</dbReference>
<dbReference type="InterPro" id="IPR058248">
    <property type="entry name" value="Lxx211020-like"/>
</dbReference>
<keyword evidence="3" id="KW-1185">Reference proteome</keyword>
<evidence type="ECO:0000256" key="1">
    <source>
        <dbReference type="SAM" id="MobiDB-lite"/>
    </source>
</evidence>
<dbReference type="Pfam" id="PF04314">
    <property type="entry name" value="PCuAC"/>
    <property type="match status" value="1"/>
</dbReference>
<reference evidence="2" key="1">
    <citation type="submission" date="2022-03" db="EMBL/GenBank/DDBJ databases">
        <title>Genomic Encyclopedia of Type Strains, Phase III (KMG-III): the genomes of soil and plant-associated and newly described type strains.</title>
        <authorList>
            <person name="Whitman W."/>
        </authorList>
    </citation>
    <scope>NUCLEOTIDE SEQUENCE</scope>
    <source>
        <strain evidence="2">ANL 6-2</strain>
    </source>
</reference>
<dbReference type="InterPro" id="IPR007410">
    <property type="entry name" value="LpqE-like"/>
</dbReference>
<dbReference type="Gene3D" id="2.60.40.1890">
    <property type="entry name" value="PCu(A)C copper chaperone"/>
    <property type="match status" value="1"/>
</dbReference>
<feature type="region of interest" description="Disordered" evidence="1">
    <location>
        <begin position="143"/>
        <end position="166"/>
    </location>
</feature>
<dbReference type="AlphaFoldDB" id="A0AAE3G182"/>
<name>A0AAE3G182_9GAMM</name>
<dbReference type="PANTHER" id="PTHR36302">
    <property type="entry name" value="BLR7088 PROTEIN"/>
    <property type="match status" value="1"/>
</dbReference>
<evidence type="ECO:0000313" key="3">
    <source>
        <dbReference type="Proteomes" id="UP001205843"/>
    </source>
</evidence>
<dbReference type="InterPro" id="IPR036182">
    <property type="entry name" value="PCuAC_sf"/>
</dbReference>
<proteinExistence type="predicted"/>
<organism evidence="2 3">
    <name type="scientific">Natronocella acetinitrilica</name>
    <dbReference type="NCBI Taxonomy" id="414046"/>
    <lineage>
        <taxon>Bacteria</taxon>
        <taxon>Pseudomonadati</taxon>
        <taxon>Pseudomonadota</taxon>
        <taxon>Gammaproteobacteria</taxon>
        <taxon>Chromatiales</taxon>
        <taxon>Ectothiorhodospiraceae</taxon>
        <taxon>Natronocella</taxon>
    </lineage>
</organism>
<dbReference type="RefSeq" id="WP_253474767.1">
    <property type="nucleotide sequence ID" value="NZ_JALJXV010000002.1"/>
</dbReference>
<sequence length="166" mass="18189">MMSAVLRRMLLIGLLGLSVAGVQAEVLVESAWVREVPPVSEHSAAYMRLVNTGEQERRLVAAETSGFSRVEIHESIERDGVARMEHRDAIVIPPGGEAILQPGGYHLMLMRRTGEAPRAGDDIQLELVFADGERMTVMAEVSRHGPDGEAGEHHHDHDRDGHGHGH</sequence>
<dbReference type="EMBL" id="JALJXV010000002">
    <property type="protein sequence ID" value="MCP1673771.1"/>
    <property type="molecule type" value="Genomic_DNA"/>
</dbReference>